<comment type="caution">
    <text evidence="1">The sequence shown here is derived from an EMBL/GenBank/DDBJ whole genome shotgun (WGS) entry which is preliminary data.</text>
</comment>
<protein>
    <submittedName>
        <fullName evidence="1">Uncharacterized protein</fullName>
    </submittedName>
</protein>
<keyword evidence="2" id="KW-1185">Reference proteome</keyword>
<dbReference type="EMBL" id="JBHRSP010000029">
    <property type="protein sequence ID" value="MFC3074936.1"/>
    <property type="molecule type" value="Genomic_DNA"/>
</dbReference>
<sequence>MSIIAYRNGVIAADTGGWVGDAKHPFSRKITIGADGTLYGTIGHAPECARFIEWVETGRPGPMPMAEKLPGQESSFVVMVVSPGGLISLISAWGEEPLYTADYFAIGGAAAVALGALHAGADAYGAVQAAIVHSSSATGSIHRLSRPRPGEKA</sequence>
<accession>A0ABV7DJ37</accession>
<proteinExistence type="predicted"/>
<dbReference type="Proteomes" id="UP001595377">
    <property type="component" value="Unassembled WGS sequence"/>
</dbReference>
<name>A0ABV7DJ37_9HYPH</name>
<reference evidence="2" key="1">
    <citation type="journal article" date="2019" name="Int. J. Syst. Evol. Microbiol.">
        <title>The Global Catalogue of Microorganisms (GCM) 10K type strain sequencing project: providing services to taxonomists for standard genome sequencing and annotation.</title>
        <authorList>
            <consortium name="The Broad Institute Genomics Platform"/>
            <consortium name="The Broad Institute Genome Sequencing Center for Infectious Disease"/>
            <person name="Wu L."/>
            <person name="Ma J."/>
        </authorList>
    </citation>
    <scope>NUCLEOTIDE SEQUENCE [LARGE SCALE GENOMIC DNA]</scope>
    <source>
        <strain evidence="2">KCTC 52677</strain>
    </source>
</reference>
<evidence type="ECO:0000313" key="1">
    <source>
        <dbReference type="EMBL" id="MFC3074936.1"/>
    </source>
</evidence>
<gene>
    <name evidence="1" type="ORF">ACFOHH_17635</name>
</gene>
<dbReference type="RefSeq" id="WP_257315601.1">
    <property type="nucleotide sequence ID" value="NZ_JANFDG010000013.1"/>
</dbReference>
<organism evidence="1 2">
    <name type="scientific">Shinella pollutisoli</name>
    <dbReference type="NCBI Taxonomy" id="2250594"/>
    <lineage>
        <taxon>Bacteria</taxon>
        <taxon>Pseudomonadati</taxon>
        <taxon>Pseudomonadota</taxon>
        <taxon>Alphaproteobacteria</taxon>
        <taxon>Hyphomicrobiales</taxon>
        <taxon>Rhizobiaceae</taxon>
        <taxon>Shinella</taxon>
    </lineage>
</organism>
<evidence type="ECO:0000313" key="2">
    <source>
        <dbReference type="Proteomes" id="UP001595377"/>
    </source>
</evidence>